<gene>
    <name evidence="1" type="ORF">B0T24DRAFT_629988</name>
</gene>
<protein>
    <submittedName>
        <fullName evidence="1">Uncharacterized protein</fullName>
    </submittedName>
</protein>
<dbReference type="AlphaFoldDB" id="A0AAE0K918"/>
<proteinExistence type="predicted"/>
<evidence type="ECO:0000313" key="1">
    <source>
        <dbReference type="EMBL" id="KAK3371660.1"/>
    </source>
</evidence>
<accession>A0AAE0K918</accession>
<organism evidence="1 2">
    <name type="scientific">Lasiosphaeria ovina</name>
    <dbReference type="NCBI Taxonomy" id="92902"/>
    <lineage>
        <taxon>Eukaryota</taxon>
        <taxon>Fungi</taxon>
        <taxon>Dikarya</taxon>
        <taxon>Ascomycota</taxon>
        <taxon>Pezizomycotina</taxon>
        <taxon>Sordariomycetes</taxon>
        <taxon>Sordariomycetidae</taxon>
        <taxon>Sordariales</taxon>
        <taxon>Lasiosphaeriaceae</taxon>
        <taxon>Lasiosphaeria</taxon>
    </lineage>
</organism>
<evidence type="ECO:0000313" key="2">
    <source>
        <dbReference type="Proteomes" id="UP001287356"/>
    </source>
</evidence>
<dbReference type="Proteomes" id="UP001287356">
    <property type="component" value="Unassembled WGS sequence"/>
</dbReference>
<comment type="caution">
    <text evidence="1">The sequence shown here is derived from an EMBL/GenBank/DDBJ whole genome shotgun (WGS) entry which is preliminary data.</text>
</comment>
<name>A0AAE0K918_9PEZI</name>
<keyword evidence="2" id="KW-1185">Reference proteome</keyword>
<reference evidence="1" key="1">
    <citation type="journal article" date="2023" name="Mol. Phylogenet. Evol.">
        <title>Genome-scale phylogeny and comparative genomics of the fungal order Sordariales.</title>
        <authorList>
            <person name="Hensen N."/>
            <person name="Bonometti L."/>
            <person name="Westerberg I."/>
            <person name="Brannstrom I.O."/>
            <person name="Guillou S."/>
            <person name="Cros-Aarteil S."/>
            <person name="Calhoun S."/>
            <person name="Haridas S."/>
            <person name="Kuo A."/>
            <person name="Mondo S."/>
            <person name="Pangilinan J."/>
            <person name="Riley R."/>
            <person name="LaButti K."/>
            <person name="Andreopoulos B."/>
            <person name="Lipzen A."/>
            <person name="Chen C."/>
            <person name="Yan M."/>
            <person name="Daum C."/>
            <person name="Ng V."/>
            <person name="Clum A."/>
            <person name="Steindorff A."/>
            <person name="Ohm R.A."/>
            <person name="Martin F."/>
            <person name="Silar P."/>
            <person name="Natvig D.O."/>
            <person name="Lalanne C."/>
            <person name="Gautier V."/>
            <person name="Ament-Velasquez S.L."/>
            <person name="Kruys A."/>
            <person name="Hutchinson M.I."/>
            <person name="Powell A.J."/>
            <person name="Barry K."/>
            <person name="Miller A.N."/>
            <person name="Grigoriev I.V."/>
            <person name="Debuchy R."/>
            <person name="Gladieux P."/>
            <person name="Hiltunen Thoren M."/>
            <person name="Johannesson H."/>
        </authorList>
    </citation>
    <scope>NUCLEOTIDE SEQUENCE</scope>
    <source>
        <strain evidence="1">CBS 958.72</strain>
    </source>
</reference>
<sequence length="280" mass="31202">MNMLHSISKFHFWHHYSGSCTVIPFPTMKSMSRPRTSKTIHTRGFSALRLLIENDMPVIRAEDIVRIMVGIEPLNGPATEPIWVMAERIMAHVRELAEQVICRPEEMQYAGERSNLLTLPISVLPLSARALGKGLYEEMGKPLGKWSEDKEFCIEPTPCHGPTLLWLQGGGVACPDDMVAILVFVHRPRPRSDRGAPEGISVPEESPLMGIIKSSIGGPIVIPSRFECQVGDIIILEAKEQLFVTECVGPRDICMFSVMHRTFPRKDTSEGGIEEGFNAQ</sequence>
<dbReference type="EMBL" id="JAULSN010000005">
    <property type="protein sequence ID" value="KAK3371660.1"/>
    <property type="molecule type" value="Genomic_DNA"/>
</dbReference>
<reference evidence="1" key="2">
    <citation type="submission" date="2023-06" db="EMBL/GenBank/DDBJ databases">
        <authorList>
            <consortium name="Lawrence Berkeley National Laboratory"/>
            <person name="Haridas S."/>
            <person name="Hensen N."/>
            <person name="Bonometti L."/>
            <person name="Westerberg I."/>
            <person name="Brannstrom I.O."/>
            <person name="Guillou S."/>
            <person name="Cros-Aarteil S."/>
            <person name="Calhoun S."/>
            <person name="Kuo A."/>
            <person name="Mondo S."/>
            <person name="Pangilinan J."/>
            <person name="Riley R."/>
            <person name="Labutti K."/>
            <person name="Andreopoulos B."/>
            <person name="Lipzen A."/>
            <person name="Chen C."/>
            <person name="Yanf M."/>
            <person name="Daum C."/>
            <person name="Ng V."/>
            <person name="Clum A."/>
            <person name="Steindorff A."/>
            <person name="Ohm R."/>
            <person name="Martin F."/>
            <person name="Silar P."/>
            <person name="Natvig D."/>
            <person name="Lalanne C."/>
            <person name="Gautier V."/>
            <person name="Ament-Velasquez S.L."/>
            <person name="Kruys A."/>
            <person name="Hutchinson M.I."/>
            <person name="Powell A.J."/>
            <person name="Barry K."/>
            <person name="Miller A.N."/>
            <person name="Grigoriev I.V."/>
            <person name="Debuchy R."/>
            <person name="Gladieux P."/>
            <person name="Thoren M.H."/>
            <person name="Johannesson H."/>
        </authorList>
    </citation>
    <scope>NUCLEOTIDE SEQUENCE</scope>
    <source>
        <strain evidence="1">CBS 958.72</strain>
    </source>
</reference>